<keyword evidence="2" id="KW-1185">Reference proteome</keyword>
<evidence type="ECO:0000313" key="2">
    <source>
        <dbReference type="Proteomes" id="UP000485058"/>
    </source>
</evidence>
<accession>A0A699ZHR9</accession>
<gene>
    <name evidence="1" type="ORF">HaLaN_11375</name>
</gene>
<protein>
    <submittedName>
        <fullName evidence="1">Uncharacterized protein</fullName>
    </submittedName>
</protein>
<evidence type="ECO:0000313" key="1">
    <source>
        <dbReference type="EMBL" id="GFH15192.1"/>
    </source>
</evidence>
<sequence length="129" mass="13751">MQGHAYGSCIAVAYSPAVLRLRWLVGVPLCFVSLLGNGQLQRHRTPQHGRSGQLPCVLSATTTAIDEGSASPMAKGNSGSKITGGKVHVGPGHCQLQGQHQGRAARPESQWVQSGLRDLRCIQTWQLSV</sequence>
<dbReference type="EMBL" id="BLLF01000818">
    <property type="protein sequence ID" value="GFH15192.1"/>
    <property type="molecule type" value="Genomic_DNA"/>
</dbReference>
<proteinExistence type="predicted"/>
<organism evidence="1 2">
    <name type="scientific">Haematococcus lacustris</name>
    <name type="common">Green alga</name>
    <name type="synonym">Haematococcus pluvialis</name>
    <dbReference type="NCBI Taxonomy" id="44745"/>
    <lineage>
        <taxon>Eukaryota</taxon>
        <taxon>Viridiplantae</taxon>
        <taxon>Chlorophyta</taxon>
        <taxon>core chlorophytes</taxon>
        <taxon>Chlorophyceae</taxon>
        <taxon>CS clade</taxon>
        <taxon>Chlamydomonadales</taxon>
        <taxon>Haematococcaceae</taxon>
        <taxon>Haematococcus</taxon>
    </lineage>
</organism>
<name>A0A699ZHR9_HAELA</name>
<reference evidence="1 2" key="1">
    <citation type="submission" date="2020-02" db="EMBL/GenBank/DDBJ databases">
        <title>Draft genome sequence of Haematococcus lacustris strain NIES-144.</title>
        <authorList>
            <person name="Morimoto D."/>
            <person name="Nakagawa S."/>
            <person name="Yoshida T."/>
            <person name="Sawayama S."/>
        </authorList>
    </citation>
    <scope>NUCLEOTIDE SEQUENCE [LARGE SCALE GENOMIC DNA]</scope>
    <source>
        <strain evidence="1 2">NIES-144</strain>
    </source>
</reference>
<dbReference type="Proteomes" id="UP000485058">
    <property type="component" value="Unassembled WGS sequence"/>
</dbReference>
<comment type="caution">
    <text evidence="1">The sequence shown here is derived from an EMBL/GenBank/DDBJ whole genome shotgun (WGS) entry which is preliminary data.</text>
</comment>
<dbReference type="AlphaFoldDB" id="A0A699ZHR9"/>